<dbReference type="AlphaFoldDB" id="A0A7U8C4R0"/>
<dbReference type="OrthoDB" id="4541465at2"/>
<name>A0A7U8C4R0_NEPCE</name>
<gene>
    <name evidence="6" type="ORF">MED92_00225</name>
</gene>
<keyword evidence="2 4" id="KW-0238">DNA-binding</keyword>
<dbReference type="PANTHER" id="PTHR47506:SF3">
    <property type="entry name" value="HTH-TYPE TRANSCRIPTIONAL REGULATOR LMRA"/>
    <property type="match status" value="1"/>
</dbReference>
<keyword evidence="3" id="KW-0804">Transcription</keyword>
<protein>
    <submittedName>
        <fullName evidence="6">Putative TetR-family transcriptional regulator</fullName>
    </submittedName>
</protein>
<evidence type="ECO:0000313" key="6">
    <source>
        <dbReference type="EMBL" id="EAR60309.1"/>
    </source>
</evidence>
<dbReference type="InterPro" id="IPR036271">
    <property type="entry name" value="Tet_transcr_reg_TetR-rel_C_sf"/>
</dbReference>
<evidence type="ECO:0000256" key="4">
    <source>
        <dbReference type="PROSITE-ProRule" id="PRU00335"/>
    </source>
</evidence>
<evidence type="ECO:0000313" key="7">
    <source>
        <dbReference type="Proteomes" id="UP000002171"/>
    </source>
</evidence>
<dbReference type="Pfam" id="PF00440">
    <property type="entry name" value="TetR_N"/>
    <property type="match status" value="1"/>
</dbReference>
<dbReference type="EMBL" id="AAOW01000019">
    <property type="protein sequence ID" value="EAR60309.1"/>
    <property type="molecule type" value="Genomic_DNA"/>
</dbReference>
<dbReference type="Proteomes" id="UP000002171">
    <property type="component" value="Unassembled WGS sequence"/>
</dbReference>
<dbReference type="PRINTS" id="PR00455">
    <property type="entry name" value="HTHTETR"/>
</dbReference>
<organism evidence="6 7">
    <name type="scientific">Neptuniibacter caesariensis</name>
    <dbReference type="NCBI Taxonomy" id="207954"/>
    <lineage>
        <taxon>Bacteria</taxon>
        <taxon>Pseudomonadati</taxon>
        <taxon>Pseudomonadota</taxon>
        <taxon>Gammaproteobacteria</taxon>
        <taxon>Oceanospirillales</taxon>
        <taxon>Oceanospirillaceae</taxon>
        <taxon>Neptuniibacter</taxon>
    </lineage>
</organism>
<dbReference type="SUPFAM" id="SSF46689">
    <property type="entry name" value="Homeodomain-like"/>
    <property type="match status" value="1"/>
</dbReference>
<dbReference type="PROSITE" id="PS50977">
    <property type="entry name" value="HTH_TETR_2"/>
    <property type="match status" value="1"/>
</dbReference>
<comment type="caution">
    <text evidence="6">The sequence shown here is derived from an EMBL/GenBank/DDBJ whole genome shotgun (WGS) entry which is preliminary data.</text>
</comment>
<dbReference type="SUPFAM" id="SSF48498">
    <property type="entry name" value="Tetracyclin repressor-like, C-terminal domain"/>
    <property type="match status" value="1"/>
</dbReference>
<dbReference type="GO" id="GO:0003677">
    <property type="term" value="F:DNA binding"/>
    <property type="evidence" value="ECO:0007669"/>
    <property type="project" value="UniProtKB-UniRule"/>
</dbReference>
<reference evidence="6 7" key="1">
    <citation type="submission" date="2006-02" db="EMBL/GenBank/DDBJ databases">
        <authorList>
            <person name="Pinhassi J."/>
            <person name="Pedros-Alio C."/>
            <person name="Ferriera S."/>
            <person name="Johnson J."/>
            <person name="Kravitz S."/>
            <person name="Halpern A."/>
            <person name="Remington K."/>
            <person name="Beeson K."/>
            <person name="Tran B."/>
            <person name="Rogers Y.-H."/>
            <person name="Friedman R."/>
            <person name="Venter J.C."/>
        </authorList>
    </citation>
    <scope>NUCLEOTIDE SEQUENCE [LARGE SCALE GENOMIC DNA]</scope>
    <source>
        <strain evidence="6 7">MED92</strain>
    </source>
</reference>
<evidence type="ECO:0000259" key="5">
    <source>
        <dbReference type="PROSITE" id="PS50977"/>
    </source>
</evidence>
<sequence length="189" mass="21054">MATTRDLLVDTMKQLLWERGYDATSPNHVLERSGVGKGSFYHHFKSKKDLAVAAMEARADDLIAEFDSLISQSSGDWFDKVCAYLQLPRHALKGCRMGRIVQDPSVGDDQLLAPLDRYFSTMHQRFSGIYQEAQRQDKLAKTIPAEALATLTLSVIQGGFVVGKATSQDQIVDETSGSFMTLLESLKRH</sequence>
<accession>A0A7U8C4R0</accession>
<dbReference type="Gene3D" id="1.10.357.10">
    <property type="entry name" value="Tetracycline Repressor, domain 2"/>
    <property type="match status" value="1"/>
</dbReference>
<keyword evidence="1" id="KW-0805">Transcription regulation</keyword>
<dbReference type="InterPro" id="IPR009057">
    <property type="entry name" value="Homeodomain-like_sf"/>
</dbReference>
<evidence type="ECO:0000256" key="1">
    <source>
        <dbReference type="ARBA" id="ARBA00023015"/>
    </source>
</evidence>
<dbReference type="InterPro" id="IPR001647">
    <property type="entry name" value="HTH_TetR"/>
</dbReference>
<evidence type="ECO:0000256" key="3">
    <source>
        <dbReference type="ARBA" id="ARBA00023163"/>
    </source>
</evidence>
<dbReference type="RefSeq" id="WP_007022917.1">
    <property type="nucleotide sequence ID" value="NZ_CH724128.1"/>
</dbReference>
<feature type="DNA-binding region" description="H-T-H motif" evidence="4">
    <location>
        <begin position="25"/>
        <end position="44"/>
    </location>
</feature>
<proteinExistence type="predicted"/>
<dbReference type="PANTHER" id="PTHR47506">
    <property type="entry name" value="TRANSCRIPTIONAL REGULATORY PROTEIN"/>
    <property type="match status" value="1"/>
</dbReference>
<feature type="domain" description="HTH tetR-type" evidence="5">
    <location>
        <begin position="2"/>
        <end position="62"/>
    </location>
</feature>
<evidence type="ECO:0000256" key="2">
    <source>
        <dbReference type="ARBA" id="ARBA00023125"/>
    </source>
</evidence>
<keyword evidence="7" id="KW-1185">Reference proteome</keyword>